<dbReference type="FunFam" id="1.10.3810.10:FF:000003">
    <property type="entry name" value="Penicillin-binding protein 1a"/>
    <property type="match status" value="1"/>
</dbReference>
<comment type="pathway">
    <text evidence="11">Glycan biosynthesis.</text>
</comment>
<dbReference type="GO" id="GO:0008658">
    <property type="term" value="F:penicillin binding"/>
    <property type="evidence" value="ECO:0007669"/>
    <property type="project" value="UniProtKB-ARBA"/>
</dbReference>
<dbReference type="GO" id="GO:0030288">
    <property type="term" value="C:outer membrane-bounded periplasmic space"/>
    <property type="evidence" value="ECO:0007669"/>
    <property type="project" value="TreeGrafter"/>
</dbReference>
<evidence type="ECO:0000259" key="13">
    <source>
        <dbReference type="Pfam" id="PF00912"/>
    </source>
</evidence>
<name>A0A429MW77_ACIBA</name>
<organism evidence="14 15">
    <name type="scientific">Acinetobacter baumannii</name>
    <dbReference type="NCBI Taxonomy" id="470"/>
    <lineage>
        <taxon>Bacteria</taxon>
        <taxon>Pseudomonadati</taxon>
        <taxon>Pseudomonadota</taxon>
        <taxon>Gammaproteobacteria</taxon>
        <taxon>Moraxellales</taxon>
        <taxon>Moraxellaceae</taxon>
        <taxon>Acinetobacter</taxon>
        <taxon>Acinetobacter calcoaceticus/baumannii complex</taxon>
    </lineage>
</organism>
<proteinExistence type="predicted"/>
<comment type="pathway">
    <text evidence="3">Cell wall biogenesis; peptidoglycan biosynthesis.</text>
</comment>
<dbReference type="GO" id="GO:0071555">
    <property type="term" value="P:cell wall organization"/>
    <property type="evidence" value="ECO:0007669"/>
    <property type="project" value="UniProtKB-KW"/>
</dbReference>
<evidence type="ECO:0000256" key="5">
    <source>
        <dbReference type="ARBA" id="ARBA00022692"/>
    </source>
</evidence>
<evidence type="ECO:0000256" key="8">
    <source>
        <dbReference type="ARBA" id="ARBA00022989"/>
    </source>
</evidence>
<evidence type="ECO:0000256" key="9">
    <source>
        <dbReference type="ARBA" id="ARBA00023136"/>
    </source>
</evidence>
<dbReference type="SUPFAM" id="SSF53955">
    <property type="entry name" value="Lysozyme-like"/>
    <property type="match status" value="1"/>
</dbReference>
<keyword evidence="4" id="KW-0808">Transferase</keyword>
<comment type="function">
    <text evidence="1">Cell wall formation. Synthesis of cross-linked peptidoglycan from the lipid intermediates. The enzyme has a penicillin-insensitive transglycosylase N-terminal domain (formation of linear glycan strands) and a penicillin-sensitive transpeptidase C-terminal domain (cross-linking of the peptide subunits).</text>
</comment>
<accession>A0A429MW77</accession>
<evidence type="ECO:0000313" key="15">
    <source>
        <dbReference type="Proteomes" id="UP000280073"/>
    </source>
</evidence>
<dbReference type="Pfam" id="PF00912">
    <property type="entry name" value="Transgly"/>
    <property type="match status" value="1"/>
</dbReference>
<keyword evidence="7" id="KW-0573">Peptidoglycan synthesis</keyword>
<dbReference type="EMBL" id="RFDI01000022">
    <property type="protein sequence ID" value="RSR63772.1"/>
    <property type="molecule type" value="Genomic_DNA"/>
</dbReference>
<keyword evidence="10" id="KW-0961">Cell wall biogenesis/degradation</keyword>
<evidence type="ECO:0000256" key="3">
    <source>
        <dbReference type="ARBA" id="ARBA00004752"/>
    </source>
</evidence>
<dbReference type="GO" id="GO:0016020">
    <property type="term" value="C:membrane"/>
    <property type="evidence" value="ECO:0007669"/>
    <property type="project" value="UniProtKB-SubCell"/>
</dbReference>
<comment type="subcellular location">
    <subcellularLocation>
        <location evidence="2">Membrane</location>
    </subcellularLocation>
</comment>
<feature type="domain" description="Glycosyl transferase family 51" evidence="13">
    <location>
        <begin position="53"/>
        <end position="218"/>
    </location>
</feature>
<evidence type="ECO:0000256" key="1">
    <source>
        <dbReference type="ARBA" id="ARBA00002624"/>
    </source>
</evidence>
<dbReference type="AlphaFoldDB" id="A0A429MW77"/>
<sequence length="218" mass="24185">MRPIFLIIIIILVSLPMGFYGMYLYIAPALPEMSSLKKAPLLKPLQVYTADNQLIAEYGGKLSIPVEYKQIPPNFIHAFLAAEDSSFFEHSGISFKGLGRALSESVTGSDVQTGGSTITMQVAKNYYLSPERTLKRKLTEIFLARKIEQNLSKEDILSLYVNKIFLGKNAYGIAAAAKIYYNKSINELSIAQMAMIAGLPKAPSKYNPVVNPERALER</sequence>
<keyword evidence="5 12" id="KW-0812">Transmembrane</keyword>
<dbReference type="InterPro" id="IPR023346">
    <property type="entry name" value="Lysozyme-like_dom_sf"/>
</dbReference>
<evidence type="ECO:0000256" key="11">
    <source>
        <dbReference type="ARBA" id="ARBA00060592"/>
    </source>
</evidence>
<keyword evidence="6" id="KW-0133">Cell shape</keyword>
<dbReference type="InterPro" id="IPR050396">
    <property type="entry name" value="Glycosyltr_51/Transpeptidase"/>
</dbReference>
<gene>
    <name evidence="14" type="ORF">EA686_00920</name>
</gene>
<reference evidence="14 15" key="1">
    <citation type="submission" date="2018-10" db="EMBL/GenBank/DDBJ databases">
        <title>GWAS and RNA-Seq identify cryptic mechanisms of antimicrobial resistance in Acinetobacter baumannii.</title>
        <authorList>
            <person name="Sahl J.W."/>
        </authorList>
    </citation>
    <scope>NUCLEOTIDE SEQUENCE [LARGE SCALE GENOMIC DNA]</scope>
    <source>
        <strain evidence="14 15">TG28175</strain>
    </source>
</reference>
<keyword evidence="9 12" id="KW-0472">Membrane</keyword>
<evidence type="ECO:0000313" key="14">
    <source>
        <dbReference type="EMBL" id="RSR63772.1"/>
    </source>
</evidence>
<feature type="non-terminal residue" evidence="14">
    <location>
        <position position="218"/>
    </location>
</feature>
<evidence type="ECO:0000256" key="2">
    <source>
        <dbReference type="ARBA" id="ARBA00004370"/>
    </source>
</evidence>
<dbReference type="GO" id="GO:0008360">
    <property type="term" value="P:regulation of cell shape"/>
    <property type="evidence" value="ECO:0007669"/>
    <property type="project" value="UniProtKB-KW"/>
</dbReference>
<dbReference type="Proteomes" id="UP000280073">
    <property type="component" value="Unassembled WGS sequence"/>
</dbReference>
<dbReference type="GO" id="GO:0009252">
    <property type="term" value="P:peptidoglycan biosynthetic process"/>
    <property type="evidence" value="ECO:0007669"/>
    <property type="project" value="UniProtKB-KW"/>
</dbReference>
<dbReference type="InterPro" id="IPR001264">
    <property type="entry name" value="Glyco_trans_51"/>
</dbReference>
<dbReference type="PANTHER" id="PTHR32282:SF27">
    <property type="entry name" value="PENICILLIN-BINDING PROTEIN 1A"/>
    <property type="match status" value="1"/>
</dbReference>
<dbReference type="GO" id="GO:0008955">
    <property type="term" value="F:peptidoglycan glycosyltransferase activity"/>
    <property type="evidence" value="ECO:0007669"/>
    <property type="project" value="TreeGrafter"/>
</dbReference>
<evidence type="ECO:0000256" key="10">
    <source>
        <dbReference type="ARBA" id="ARBA00023316"/>
    </source>
</evidence>
<evidence type="ECO:0000256" key="7">
    <source>
        <dbReference type="ARBA" id="ARBA00022984"/>
    </source>
</evidence>
<feature type="transmembrane region" description="Helical" evidence="12">
    <location>
        <begin position="6"/>
        <end position="27"/>
    </location>
</feature>
<comment type="caution">
    <text evidence="14">The sequence shown here is derived from an EMBL/GenBank/DDBJ whole genome shotgun (WGS) entry which is preliminary data.</text>
</comment>
<evidence type="ECO:0000256" key="12">
    <source>
        <dbReference type="SAM" id="Phobius"/>
    </source>
</evidence>
<dbReference type="PANTHER" id="PTHR32282">
    <property type="entry name" value="BINDING PROTEIN TRANSPEPTIDASE, PUTATIVE-RELATED"/>
    <property type="match status" value="1"/>
</dbReference>
<evidence type="ECO:0000256" key="6">
    <source>
        <dbReference type="ARBA" id="ARBA00022960"/>
    </source>
</evidence>
<evidence type="ECO:0000256" key="4">
    <source>
        <dbReference type="ARBA" id="ARBA00022679"/>
    </source>
</evidence>
<dbReference type="InterPro" id="IPR036950">
    <property type="entry name" value="PBP_transglycosylase"/>
</dbReference>
<protein>
    <submittedName>
        <fullName evidence="14">Penicillin-binding protein</fullName>
    </submittedName>
</protein>
<dbReference type="Gene3D" id="1.10.3810.10">
    <property type="entry name" value="Biosynthetic peptidoglycan transglycosylase-like"/>
    <property type="match status" value="1"/>
</dbReference>
<keyword evidence="8 12" id="KW-1133">Transmembrane helix</keyword>